<evidence type="ECO:0000256" key="3">
    <source>
        <dbReference type="PIRSR" id="PIRSR605511-2"/>
    </source>
</evidence>
<dbReference type="InterPro" id="IPR011042">
    <property type="entry name" value="6-blade_b-propeller_TolB-like"/>
</dbReference>
<dbReference type="SUPFAM" id="SSF63829">
    <property type="entry name" value="Calcium-dependent phosphotriesterase"/>
    <property type="match status" value="1"/>
</dbReference>
<dbReference type="GO" id="GO:0005509">
    <property type="term" value="F:calcium ion binding"/>
    <property type="evidence" value="ECO:0007669"/>
    <property type="project" value="TreeGrafter"/>
</dbReference>
<feature type="binding site" evidence="3">
    <location>
        <position position="4"/>
    </location>
    <ligand>
        <name>a divalent metal cation</name>
        <dbReference type="ChEBI" id="CHEBI:60240"/>
    </ligand>
</feature>
<organism evidence="5">
    <name type="scientific">alpha proteobacterium U95</name>
    <dbReference type="NCBI Taxonomy" id="649539"/>
    <lineage>
        <taxon>Bacteria</taxon>
        <taxon>Pseudomonadati</taxon>
        <taxon>Pseudomonadota</taxon>
        <taxon>Alphaproteobacteria</taxon>
    </lineage>
</organism>
<feature type="binding site" evidence="3">
    <location>
        <position position="87"/>
    </location>
    <ligand>
        <name>substrate</name>
    </ligand>
</feature>
<comment type="cofactor">
    <cofactor evidence="3">
        <name>Zn(2+)</name>
        <dbReference type="ChEBI" id="CHEBI:29105"/>
    </cofactor>
    <text evidence="3">Binds 1 divalent metal cation per subunit.</text>
</comment>
<reference evidence="5" key="1">
    <citation type="journal article" date="2013" name="Mar. Drugs">
        <title>Assessing the effectiveness of functional genetic screens for the identification of bioactive metabolites.</title>
        <authorList>
            <person name="Penesyan A."/>
            <person name="Ballestriero F."/>
            <person name="Daim M."/>
            <person name="Kjelleberg S."/>
            <person name="Thomas T."/>
            <person name="Egan S."/>
        </authorList>
    </citation>
    <scope>NUCLEOTIDE SEQUENCE</scope>
    <source>
        <strain evidence="5">U95</strain>
    </source>
</reference>
<evidence type="ECO:0000256" key="1">
    <source>
        <dbReference type="ARBA" id="ARBA00008853"/>
    </source>
</evidence>
<dbReference type="EC" id="3.1.1.25" evidence="5"/>
<keyword evidence="5" id="KW-0378">Hydrolase</keyword>
<feature type="active site" description="Proton donor/acceptor" evidence="2">
    <location>
        <position position="183"/>
    </location>
</feature>
<dbReference type="AlphaFoldDB" id="M4VNP4"/>
<protein>
    <submittedName>
        <fullName evidence="5">1,4-lactonase</fullName>
        <ecNumber evidence="5">3.1.1.25</ecNumber>
    </submittedName>
</protein>
<accession>M4VNP4</accession>
<evidence type="ECO:0000256" key="2">
    <source>
        <dbReference type="PIRSR" id="PIRSR605511-1"/>
    </source>
</evidence>
<name>M4VNP4_9PROT</name>
<feature type="binding site" evidence="3">
    <location>
        <position position="85"/>
    </location>
    <ligand>
        <name>substrate</name>
    </ligand>
</feature>
<dbReference type="GO" id="GO:0019853">
    <property type="term" value="P:L-ascorbic acid biosynthetic process"/>
    <property type="evidence" value="ECO:0007669"/>
    <property type="project" value="TreeGrafter"/>
</dbReference>
<dbReference type="Gene3D" id="2.120.10.30">
    <property type="entry name" value="TolB, C-terminal domain"/>
    <property type="match status" value="1"/>
</dbReference>
<evidence type="ECO:0000259" key="4">
    <source>
        <dbReference type="Pfam" id="PF08450"/>
    </source>
</evidence>
<dbReference type="InterPro" id="IPR005511">
    <property type="entry name" value="SMP-30"/>
</dbReference>
<dbReference type="PANTHER" id="PTHR10907">
    <property type="entry name" value="REGUCALCIN"/>
    <property type="match status" value="1"/>
</dbReference>
<proteinExistence type="inferred from homology"/>
<feature type="domain" description="SMP-30/Gluconolactonase/LRE-like region" evidence="4">
    <location>
        <begin position="2"/>
        <end position="242"/>
    </location>
</feature>
<dbReference type="GO" id="GO:0004341">
    <property type="term" value="F:gluconolactonase activity"/>
    <property type="evidence" value="ECO:0007669"/>
    <property type="project" value="TreeGrafter"/>
</dbReference>
<keyword evidence="3" id="KW-0862">Zinc</keyword>
<dbReference type="PRINTS" id="PR01790">
    <property type="entry name" value="SMP30FAMILY"/>
</dbReference>
<dbReference type="GO" id="GO:0050490">
    <property type="term" value="F:1,4-lactonase activity"/>
    <property type="evidence" value="ECO:0007669"/>
    <property type="project" value="UniProtKB-EC"/>
</dbReference>
<comment type="similarity">
    <text evidence="1">Belongs to the SMP-30/CGR1 family.</text>
</comment>
<sequence>MLGEGPLWHPERKQLFWFDILSKRLLTREGEVQKIWDFDEYVSAAGWVDHDTLLMASETGLSRFSLVTGEQSLVAPLEADNPVTRSNDGRADPWGGFWIGTMGKSAESGAGSIYRFYKGELRRLVPGITISNAICFAPDRSCGYYADTATRQVMRWGLNAETGWPEGEPSVFLDLNEDGLNPDGAVVDTAGNVWIAQWGASRVAAYDPTGQFLRAVTIDAAHASCPAFGGDGLTTLFCTTAREGLSSETLETQPTNGMTFAEPHAGQGQPEHRVLL</sequence>
<dbReference type="PANTHER" id="PTHR10907:SF47">
    <property type="entry name" value="REGUCALCIN"/>
    <property type="match status" value="1"/>
</dbReference>
<dbReference type="Pfam" id="PF08450">
    <property type="entry name" value="SGL"/>
    <property type="match status" value="1"/>
</dbReference>
<keyword evidence="3" id="KW-0479">Metal-binding</keyword>
<evidence type="ECO:0000313" key="5">
    <source>
        <dbReference type="EMBL" id="AGI04210.1"/>
    </source>
</evidence>
<feature type="binding site" evidence="3">
    <location>
        <position position="132"/>
    </location>
    <ligand>
        <name>a divalent metal cation</name>
        <dbReference type="ChEBI" id="CHEBI:60240"/>
    </ligand>
</feature>
<dbReference type="EMBL" id="KC211770">
    <property type="protein sequence ID" value="AGI04210.1"/>
    <property type="molecule type" value="Genomic_DNA"/>
</dbReference>
<dbReference type="InterPro" id="IPR013658">
    <property type="entry name" value="SGL"/>
</dbReference>
<feature type="binding site" evidence="3">
    <location>
        <position position="183"/>
    </location>
    <ligand>
        <name>a divalent metal cation</name>
        <dbReference type="ChEBI" id="CHEBI:60240"/>
    </ligand>
</feature>